<keyword evidence="7" id="KW-0862">Zinc</keyword>
<keyword evidence="8" id="KW-0805">Transcription regulation</keyword>
<dbReference type="PROSITE" id="PS00028">
    <property type="entry name" value="ZINC_FINGER_C2H2_1"/>
    <property type="match status" value="11"/>
</dbReference>
<sequence length="758" mass="87412">MECTEIADNCRACQTKTEEDVQKIFIFTTVKLPEIFKETTSLDIQENDGLPKVLCCSCYDRLLEAYNFRKMCSAAALHFQKILSMGVPEEKYVSSEVIIKTEPGVSDVPDSPPRNLNYPPDREDSHSNISDMLSIDENLPEIIKSDPYEEVMNEENDSDVSNTFPDSDDAPLTSRRIKKANKGPEKSPELQKAKEDIPQGKPLRLECSFCHSLYYQKYNLSMHIWKEHLKMKYYECKICGKEFKTSSSLRNHQNTHKFEKDAENQKIGNQQICLLCGIDTIAAEELKSHMATHKKEDMWCCVSCPYKTPKRHGLQNHVKVVHRGIRDFHCPRCGQSFTTGAILKQHLLRHEGIKNHECSVCGVKKVTRRELRSHMVVHMEEKMWSCEFCAFKSNLRESLKQHVKAVHHKIKEHHCSQCDKSFARATTLKNHLMVHTGTKPHPCSECDKSFVSLTKLKIHMNIHTGENVFSCKFCSFTTLRKFQIRRHEKAVHEGIKDHHCPHCTRSFATCMALKHHVMTHTGERPRVCGECGKRFLQLSTLKKHMKTHVPCKYCSLIFTRIDNLKQHVKIVHQGIKKYECSVCNKSFGVSRSLKDHLMTHSGEKPHVCSECGMSFIRRTRLNRHMRNQYKCSVCNKSFGVAKNLKNHLMTHTGERPHACSLCPKTYIALDQLKIHMTSHTGENKCPQCKKILRSAKGLKYHMMIHTGEKPYHCDECGKGFRQKFSLKKHINTHLKSRKKPKIQGKSKRKSKSESNLKS</sequence>
<evidence type="ECO:0000256" key="10">
    <source>
        <dbReference type="ARBA" id="ARBA00023163"/>
    </source>
</evidence>
<evidence type="ECO:0000256" key="3">
    <source>
        <dbReference type="ARBA" id="ARBA00006991"/>
    </source>
</evidence>
<dbReference type="Gene3D" id="3.40.1800.20">
    <property type="match status" value="1"/>
</dbReference>
<dbReference type="FunFam" id="3.30.160.60:FF:000446">
    <property type="entry name" value="Zinc finger protein"/>
    <property type="match status" value="3"/>
</dbReference>
<keyword evidence="10" id="KW-0804">Transcription</keyword>
<name>A0A1B0DQE1_PHLPP</name>
<dbReference type="VEuPathDB" id="VectorBase:PPAI010732"/>
<dbReference type="GO" id="GO:0000981">
    <property type="term" value="F:DNA-binding transcription factor activity, RNA polymerase II-specific"/>
    <property type="evidence" value="ECO:0007669"/>
    <property type="project" value="TreeGrafter"/>
</dbReference>
<dbReference type="PANTHER" id="PTHR24381:SF393">
    <property type="entry name" value="CHROMATIN-LINKED ADAPTOR FOR MSL PROTEINS, ISOFORM B"/>
    <property type="match status" value="1"/>
</dbReference>
<feature type="region of interest" description="Disordered" evidence="13">
    <location>
        <begin position="103"/>
        <end position="128"/>
    </location>
</feature>
<keyword evidence="9" id="KW-0238">DNA-binding</keyword>
<dbReference type="FunFam" id="3.30.160.60:FF:000097">
    <property type="entry name" value="Zinc finger protein"/>
    <property type="match status" value="1"/>
</dbReference>
<evidence type="ECO:0000256" key="6">
    <source>
        <dbReference type="ARBA" id="ARBA00022771"/>
    </source>
</evidence>
<keyword evidence="11" id="KW-0539">Nucleus</keyword>
<dbReference type="SUPFAM" id="SSF57667">
    <property type="entry name" value="beta-beta-alpha zinc fingers"/>
    <property type="match status" value="10"/>
</dbReference>
<evidence type="ECO:0000256" key="11">
    <source>
        <dbReference type="ARBA" id="ARBA00023242"/>
    </source>
</evidence>
<comment type="similarity">
    <text evidence="3">Belongs to the krueppel C2H2-type zinc-finger protein family.</text>
</comment>
<dbReference type="Gene3D" id="3.30.160.60">
    <property type="entry name" value="Classic Zinc Finger"/>
    <property type="match status" value="14"/>
</dbReference>
<dbReference type="PROSITE" id="PS51915">
    <property type="entry name" value="ZAD"/>
    <property type="match status" value="1"/>
</dbReference>
<evidence type="ECO:0000313" key="15">
    <source>
        <dbReference type="Proteomes" id="UP000092462"/>
    </source>
</evidence>
<evidence type="ECO:0000256" key="12">
    <source>
        <dbReference type="ARBA" id="ARBA00068876"/>
    </source>
</evidence>
<dbReference type="InterPro" id="IPR013087">
    <property type="entry name" value="Znf_C2H2_type"/>
</dbReference>
<dbReference type="SMART" id="SM00355">
    <property type="entry name" value="ZnF_C2H2"/>
    <property type="match status" value="19"/>
</dbReference>
<dbReference type="SUPFAM" id="SSF57716">
    <property type="entry name" value="Glucocorticoid receptor-like (DNA-binding domain)"/>
    <property type="match status" value="1"/>
</dbReference>
<dbReference type="AlphaFoldDB" id="A0A1B0DQE1"/>
<dbReference type="FunFam" id="3.30.160.60:FF:001442">
    <property type="entry name" value="zinc finger protein 696"/>
    <property type="match status" value="1"/>
</dbReference>
<dbReference type="FunFam" id="3.30.160.60:FF:000145">
    <property type="entry name" value="Zinc finger protein 574"/>
    <property type="match status" value="2"/>
</dbReference>
<protein>
    <recommendedName>
        <fullName evidence="12">Zinc finger protein 865</fullName>
    </recommendedName>
</protein>
<keyword evidence="15" id="KW-1185">Reference proteome</keyword>
<evidence type="ECO:0000256" key="5">
    <source>
        <dbReference type="ARBA" id="ARBA00022737"/>
    </source>
</evidence>
<dbReference type="PANTHER" id="PTHR24381">
    <property type="entry name" value="ZINC FINGER PROTEIN"/>
    <property type="match status" value="1"/>
</dbReference>
<dbReference type="FunFam" id="3.30.160.60:FF:000624">
    <property type="entry name" value="zinc finger protein 697"/>
    <property type="match status" value="1"/>
</dbReference>
<dbReference type="Pfam" id="PF00096">
    <property type="entry name" value="zf-C2H2"/>
    <property type="match status" value="9"/>
</dbReference>
<dbReference type="GO" id="GO:0005634">
    <property type="term" value="C:nucleus"/>
    <property type="evidence" value="ECO:0007669"/>
    <property type="project" value="UniProtKB-SubCell"/>
</dbReference>
<dbReference type="EnsemblMetazoa" id="PPAI010732-RA">
    <property type="protein sequence ID" value="PPAI010732-PA"/>
    <property type="gene ID" value="PPAI010732"/>
</dbReference>
<evidence type="ECO:0000313" key="14">
    <source>
        <dbReference type="EnsemblMetazoa" id="PPAI010732-PA"/>
    </source>
</evidence>
<dbReference type="PROSITE" id="PS50157">
    <property type="entry name" value="ZINC_FINGER_C2H2_2"/>
    <property type="match status" value="14"/>
</dbReference>
<evidence type="ECO:0000256" key="2">
    <source>
        <dbReference type="ARBA" id="ARBA00004123"/>
    </source>
</evidence>
<dbReference type="GO" id="GO:0008270">
    <property type="term" value="F:zinc ion binding"/>
    <property type="evidence" value="ECO:0007669"/>
    <property type="project" value="UniProtKB-UniRule"/>
</dbReference>
<organism evidence="14 15">
    <name type="scientific">Phlebotomus papatasi</name>
    <name type="common">Sandfly</name>
    <dbReference type="NCBI Taxonomy" id="29031"/>
    <lineage>
        <taxon>Eukaryota</taxon>
        <taxon>Metazoa</taxon>
        <taxon>Ecdysozoa</taxon>
        <taxon>Arthropoda</taxon>
        <taxon>Hexapoda</taxon>
        <taxon>Insecta</taxon>
        <taxon>Pterygota</taxon>
        <taxon>Neoptera</taxon>
        <taxon>Endopterygota</taxon>
        <taxon>Diptera</taxon>
        <taxon>Nematocera</taxon>
        <taxon>Psychodoidea</taxon>
        <taxon>Psychodidae</taxon>
        <taxon>Phlebotomus</taxon>
        <taxon>Phlebotomus</taxon>
    </lineage>
</organism>
<dbReference type="EMBL" id="AJVK01008551">
    <property type="status" value="NOT_ANNOTATED_CDS"/>
    <property type="molecule type" value="Genomic_DNA"/>
</dbReference>
<feature type="region of interest" description="Disordered" evidence="13">
    <location>
        <begin position="151"/>
        <end position="197"/>
    </location>
</feature>
<dbReference type="VEuPathDB" id="VectorBase:PPAPM1_009291"/>
<dbReference type="FunFam" id="3.30.160.60:FF:000100">
    <property type="entry name" value="Zinc finger 45-like"/>
    <property type="match status" value="1"/>
</dbReference>
<feature type="region of interest" description="Disordered" evidence="13">
    <location>
        <begin position="732"/>
        <end position="758"/>
    </location>
</feature>
<reference evidence="14" key="1">
    <citation type="submission" date="2022-08" db="UniProtKB">
        <authorList>
            <consortium name="EnsemblMetazoa"/>
        </authorList>
    </citation>
    <scope>IDENTIFICATION</scope>
    <source>
        <strain evidence="14">Israel</strain>
    </source>
</reference>
<proteinExistence type="inferred from homology"/>
<evidence type="ECO:0000256" key="13">
    <source>
        <dbReference type="SAM" id="MobiDB-lite"/>
    </source>
</evidence>
<dbReference type="InterPro" id="IPR036236">
    <property type="entry name" value="Znf_C2H2_sf"/>
</dbReference>
<comment type="subcellular location">
    <subcellularLocation>
        <location evidence="2">Nucleus</location>
    </subcellularLocation>
</comment>
<evidence type="ECO:0000256" key="4">
    <source>
        <dbReference type="ARBA" id="ARBA00022723"/>
    </source>
</evidence>
<dbReference type="Pfam" id="PF07776">
    <property type="entry name" value="zf-AD"/>
    <property type="match status" value="1"/>
</dbReference>
<accession>A0A1B0DQE1</accession>
<dbReference type="GO" id="GO:0048598">
    <property type="term" value="P:embryonic morphogenesis"/>
    <property type="evidence" value="ECO:0007669"/>
    <property type="project" value="UniProtKB-ARBA"/>
</dbReference>
<dbReference type="SMART" id="SM00868">
    <property type="entry name" value="zf-AD"/>
    <property type="match status" value="1"/>
</dbReference>
<evidence type="ECO:0000256" key="7">
    <source>
        <dbReference type="ARBA" id="ARBA00022833"/>
    </source>
</evidence>
<feature type="compositionally biased region" description="Basic and acidic residues" evidence="13">
    <location>
        <begin position="182"/>
        <end position="197"/>
    </location>
</feature>
<dbReference type="GO" id="GO:0000977">
    <property type="term" value="F:RNA polymerase II transcription regulatory region sequence-specific DNA binding"/>
    <property type="evidence" value="ECO:0007669"/>
    <property type="project" value="TreeGrafter"/>
</dbReference>
<evidence type="ECO:0000256" key="8">
    <source>
        <dbReference type="ARBA" id="ARBA00023015"/>
    </source>
</evidence>
<feature type="compositionally biased region" description="Basic residues" evidence="13">
    <location>
        <begin position="732"/>
        <end position="750"/>
    </location>
</feature>
<keyword evidence="5" id="KW-0677">Repeat</keyword>
<keyword evidence="6" id="KW-0863">Zinc-finger</keyword>
<dbReference type="InterPro" id="IPR012934">
    <property type="entry name" value="Znf_AD"/>
</dbReference>
<evidence type="ECO:0000256" key="9">
    <source>
        <dbReference type="ARBA" id="ARBA00023125"/>
    </source>
</evidence>
<evidence type="ECO:0000256" key="1">
    <source>
        <dbReference type="ARBA" id="ARBA00003767"/>
    </source>
</evidence>
<dbReference type="VEuPathDB" id="VectorBase:PPAPM1_001251"/>
<comment type="function">
    <text evidence="1">May be involved in transcriptional regulation.</text>
</comment>
<dbReference type="Proteomes" id="UP000092462">
    <property type="component" value="Unassembled WGS sequence"/>
</dbReference>
<dbReference type="GO" id="GO:0048729">
    <property type="term" value="P:tissue morphogenesis"/>
    <property type="evidence" value="ECO:0007669"/>
    <property type="project" value="UniProtKB-ARBA"/>
</dbReference>
<keyword evidence="4" id="KW-0479">Metal-binding</keyword>